<keyword evidence="1" id="KW-0175">Coiled coil</keyword>
<dbReference type="VEuPathDB" id="TriTrypDB:ADEAN_000009200"/>
<evidence type="ECO:0000256" key="1">
    <source>
        <dbReference type="SAM" id="Coils"/>
    </source>
</evidence>
<dbReference type="Pfam" id="PF03159">
    <property type="entry name" value="XRN_N"/>
    <property type="match status" value="1"/>
</dbReference>
<keyword evidence="5" id="KW-1185">Reference proteome</keyword>
<reference evidence="4 5" key="1">
    <citation type="submission" date="2020-08" db="EMBL/GenBank/DDBJ databases">
        <authorList>
            <person name="Newling K."/>
            <person name="Davey J."/>
            <person name="Forrester S."/>
        </authorList>
    </citation>
    <scope>NUCLEOTIDE SEQUENCE [LARGE SCALE GENOMIC DNA]</scope>
    <source>
        <strain evidence="5">Crithidia deanei Carvalho (ATCC PRA-265)</strain>
    </source>
</reference>
<feature type="region of interest" description="Disordered" evidence="2">
    <location>
        <begin position="26"/>
        <end position="49"/>
    </location>
</feature>
<evidence type="ECO:0000256" key="2">
    <source>
        <dbReference type="SAM" id="MobiDB-lite"/>
    </source>
</evidence>
<evidence type="ECO:0000313" key="4">
    <source>
        <dbReference type="EMBL" id="CAD2212680.1"/>
    </source>
</evidence>
<feature type="compositionally biased region" description="Basic and acidic residues" evidence="2">
    <location>
        <begin position="31"/>
        <end position="41"/>
    </location>
</feature>
<dbReference type="Proteomes" id="UP000515908">
    <property type="component" value="Chromosome 01"/>
</dbReference>
<dbReference type="Gene3D" id="3.40.50.12390">
    <property type="match status" value="1"/>
</dbReference>
<dbReference type="PANTHER" id="PTHR12341:SF73">
    <property type="entry name" value="XRN1 N-TERMINAL DOMAIN-CONTAINING PROTEIN"/>
    <property type="match status" value="1"/>
</dbReference>
<dbReference type="GO" id="GO:0000956">
    <property type="term" value="P:nuclear-transcribed mRNA catabolic process"/>
    <property type="evidence" value="ECO:0007669"/>
    <property type="project" value="TreeGrafter"/>
</dbReference>
<organism evidence="4 5">
    <name type="scientific">Angomonas deanei</name>
    <dbReference type="NCBI Taxonomy" id="59799"/>
    <lineage>
        <taxon>Eukaryota</taxon>
        <taxon>Discoba</taxon>
        <taxon>Euglenozoa</taxon>
        <taxon>Kinetoplastea</taxon>
        <taxon>Metakinetoplastina</taxon>
        <taxon>Trypanosomatida</taxon>
        <taxon>Trypanosomatidae</taxon>
        <taxon>Strigomonadinae</taxon>
        <taxon>Angomonas</taxon>
    </lineage>
</organism>
<keyword evidence="4" id="KW-0378">Hydrolase</keyword>
<keyword evidence="4" id="KW-0540">Nuclease</keyword>
<gene>
    <name evidence="4" type="ORF">ADEAN_000009200</name>
</gene>
<proteinExistence type="predicted"/>
<feature type="domain" description="Xrn1 N-terminal" evidence="3">
    <location>
        <begin position="48"/>
        <end position="241"/>
    </location>
</feature>
<dbReference type="InterPro" id="IPR027073">
    <property type="entry name" value="5_3_exoribonuclease"/>
</dbReference>
<evidence type="ECO:0000259" key="3">
    <source>
        <dbReference type="Pfam" id="PF03159"/>
    </source>
</evidence>
<keyword evidence="4" id="KW-0269">Exonuclease</keyword>
<protein>
    <submittedName>
        <fullName evidence="4">XRN 5'-3' exonuclease N-terminus, putative</fullName>
    </submittedName>
</protein>
<dbReference type="GO" id="GO:0004534">
    <property type="term" value="F:5'-3' RNA exonuclease activity"/>
    <property type="evidence" value="ECO:0007669"/>
    <property type="project" value="TreeGrafter"/>
</dbReference>
<dbReference type="AlphaFoldDB" id="A0A7G2BYZ5"/>
<dbReference type="GO" id="GO:0003723">
    <property type="term" value="F:RNA binding"/>
    <property type="evidence" value="ECO:0007669"/>
    <property type="project" value="TreeGrafter"/>
</dbReference>
<dbReference type="OrthoDB" id="372487at2759"/>
<dbReference type="PANTHER" id="PTHR12341">
    <property type="entry name" value="5'-&gt;3' EXORIBONUCLEASE"/>
    <property type="match status" value="1"/>
</dbReference>
<accession>A0A7G2BYZ5</accession>
<dbReference type="GO" id="GO:0005634">
    <property type="term" value="C:nucleus"/>
    <property type="evidence" value="ECO:0007669"/>
    <property type="project" value="TreeGrafter"/>
</dbReference>
<feature type="coiled-coil region" evidence="1">
    <location>
        <begin position="610"/>
        <end position="637"/>
    </location>
</feature>
<name>A0A7G2BYZ5_9TRYP</name>
<dbReference type="InterPro" id="IPR004859">
    <property type="entry name" value="Xrn1_N"/>
</dbReference>
<evidence type="ECO:0000313" key="5">
    <source>
        <dbReference type="Proteomes" id="UP000515908"/>
    </source>
</evidence>
<dbReference type="EMBL" id="LR877145">
    <property type="protein sequence ID" value="CAD2212680.1"/>
    <property type="molecule type" value="Genomic_DNA"/>
</dbReference>
<sequence>MGLLGLRKFIDSCGCTRLLPVPLSKDEMEEQTTRRRAHDDGTADPAGRTPATVDHVLIDMNCIIHSCCDKENLATKSRREIMLAVIERVKLLVTQVIEPRKSLTICIDGPAPIAKLQTQRLRRRKVSLISEAERRDVSQNLSSLDITAGSLFLVELENLLAETFRCNDGRGFLTHDCAVFLHGSTVPGEGEAKVSRALSFLAGNISEEDAANPSLRRLTVYNPDDEVAVLGNDIDLVLTCIGATFYHNISVISPSSLQLINVGDILYRWLISSSTVGGDGTAITIPQLPSVRVDFAFLFLLNGGDFYVGVGEVAPQLWRRYRTLRSSHPTRSLVSADLCSIDVHYLVDILGAQEYTGEASHKVGMDLLQSALWSLYSVVTGVCPDYRYIPPSGSPTLSHLKAAALHCKRKGKPIRLNFVENSVPLSPLETYVALMPSESALPRSISTTLRSAAKHRLLSSKLLESNDILQIADAATDAVSVSAAHLTPSESFLREFTSPVYLNYNPPAKRQSRYEQHRQAKKGLTKPESVAPVVLRITIPPYFDYVHFGYSLTKLKFVDSYTALLDGGTPPKDGGARVVGLPSQTKNHSKSKKINQLLELAKTLGDSEVREKRKRDADQTDREIKRIKRRINRLQQKETKGLLQSEVEAGGDDSPVDDAFISMLQQFVGDPAVVTKLLSDADNND</sequence>